<gene>
    <name evidence="3" type="ORF">INT44_008714</name>
</gene>
<dbReference type="CDD" id="cd00821">
    <property type="entry name" value="PH"/>
    <property type="match status" value="1"/>
</dbReference>
<accession>A0A8H7UJB2</accession>
<dbReference type="Pfam" id="PF00169">
    <property type="entry name" value="PH"/>
    <property type="match status" value="1"/>
</dbReference>
<dbReference type="SUPFAM" id="SSF50729">
    <property type="entry name" value="PH domain-like"/>
    <property type="match status" value="1"/>
</dbReference>
<keyword evidence="4" id="KW-1185">Reference proteome</keyword>
<feature type="compositionally biased region" description="Polar residues" evidence="1">
    <location>
        <begin position="393"/>
        <end position="418"/>
    </location>
</feature>
<organism evidence="3 4">
    <name type="scientific">Umbelopsis vinacea</name>
    <dbReference type="NCBI Taxonomy" id="44442"/>
    <lineage>
        <taxon>Eukaryota</taxon>
        <taxon>Fungi</taxon>
        <taxon>Fungi incertae sedis</taxon>
        <taxon>Mucoromycota</taxon>
        <taxon>Mucoromycotina</taxon>
        <taxon>Umbelopsidomycetes</taxon>
        <taxon>Umbelopsidales</taxon>
        <taxon>Umbelopsidaceae</taxon>
        <taxon>Umbelopsis</taxon>
    </lineage>
</organism>
<dbReference type="PROSITE" id="PS50003">
    <property type="entry name" value="PH_DOMAIN"/>
    <property type="match status" value="1"/>
</dbReference>
<feature type="compositionally biased region" description="Polar residues" evidence="1">
    <location>
        <begin position="51"/>
        <end position="62"/>
    </location>
</feature>
<dbReference type="InterPro" id="IPR011993">
    <property type="entry name" value="PH-like_dom_sf"/>
</dbReference>
<sequence>MYSNSEQRSSVQTQYVDNCISDDDDVVDPHNPAIRHSSPANLAHMYKSCQQDTESNTLDKSMTSSFSSSTFSSSTSKRDSIYSIARSSTVASSINEQAVANVDTENRNRWSGGSWSSMDDIAMSPQKMSLTHLKTATVAHPIVTKVTVDPATQPDMRRSPAPNPSIMSVLSPPRNEAEIPTPSVRYNSPVPHPLEYVARDDYHHKTYAPSTTESMMSRGPNGRQSWSSSFDMPVASSGWLLRHNATHFTFTTPWKRYYYVLSEHALHEYKNDKPDAPLREQFDLSRDTLVFLNEGFPGKPFVVEVRKPGRRMCLQCTDLDTMKQWMNNLKKSIAQVRRNEYVKAVEEEAQTKSSPPRQSSTEITVAHNSSNVNENIKDDIKPVNLTPIDRTPVSKTMSRYRSKSDQSSNSTRSRLPNKSLSIPPQLPPPSHSPPPIPNV</sequence>
<feature type="region of interest" description="Disordered" evidence="1">
    <location>
        <begin position="346"/>
        <end position="439"/>
    </location>
</feature>
<name>A0A8H7UJB2_9FUNG</name>
<feature type="compositionally biased region" description="Pro residues" evidence="1">
    <location>
        <begin position="424"/>
        <end position="439"/>
    </location>
</feature>
<evidence type="ECO:0000256" key="1">
    <source>
        <dbReference type="SAM" id="MobiDB-lite"/>
    </source>
</evidence>
<feature type="compositionally biased region" description="Polar residues" evidence="1">
    <location>
        <begin position="351"/>
        <end position="374"/>
    </location>
</feature>
<dbReference type="Gene3D" id="2.30.29.30">
    <property type="entry name" value="Pleckstrin-homology domain (PH domain)/Phosphotyrosine-binding domain (PTB)"/>
    <property type="match status" value="1"/>
</dbReference>
<comment type="caution">
    <text evidence="3">The sequence shown here is derived from an EMBL/GenBank/DDBJ whole genome shotgun (WGS) entry which is preliminary data.</text>
</comment>
<evidence type="ECO:0000313" key="4">
    <source>
        <dbReference type="Proteomes" id="UP000612746"/>
    </source>
</evidence>
<feature type="region of interest" description="Disordered" evidence="1">
    <location>
        <begin position="152"/>
        <end position="186"/>
    </location>
</feature>
<feature type="domain" description="PH" evidence="2">
    <location>
        <begin position="233"/>
        <end position="334"/>
    </location>
</feature>
<dbReference type="OrthoDB" id="2435866at2759"/>
<feature type="compositionally biased region" description="Low complexity" evidence="1">
    <location>
        <begin position="63"/>
        <end position="75"/>
    </location>
</feature>
<dbReference type="SMART" id="SM00233">
    <property type="entry name" value="PH"/>
    <property type="match status" value="1"/>
</dbReference>
<evidence type="ECO:0000313" key="3">
    <source>
        <dbReference type="EMBL" id="KAG2181898.1"/>
    </source>
</evidence>
<feature type="region of interest" description="Disordered" evidence="1">
    <location>
        <begin position="51"/>
        <end position="78"/>
    </location>
</feature>
<reference evidence="3" key="1">
    <citation type="submission" date="2020-12" db="EMBL/GenBank/DDBJ databases">
        <title>Metabolic potential, ecology and presence of endohyphal bacteria is reflected in genomic diversity of Mucoromycotina.</title>
        <authorList>
            <person name="Muszewska A."/>
            <person name="Okrasinska A."/>
            <person name="Steczkiewicz K."/>
            <person name="Drgas O."/>
            <person name="Orlowska M."/>
            <person name="Perlinska-Lenart U."/>
            <person name="Aleksandrzak-Piekarczyk T."/>
            <person name="Szatraj K."/>
            <person name="Zielenkiewicz U."/>
            <person name="Pilsyk S."/>
            <person name="Malc E."/>
            <person name="Mieczkowski P."/>
            <person name="Kruszewska J.S."/>
            <person name="Biernat P."/>
            <person name="Pawlowska J."/>
        </authorList>
    </citation>
    <scope>NUCLEOTIDE SEQUENCE</scope>
    <source>
        <strain evidence="3">WA0000051536</strain>
    </source>
</reference>
<evidence type="ECO:0000259" key="2">
    <source>
        <dbReference type="PROSITE" id="PS50003"/>
    </source>
</evidence>
<dbReference type="InterPro" id="IPR001849">
    <property type="entry name" value="PH_domain"/>
</dbReference>
<dbReference type="EMBL" id="JAEPRA010000008">
    <property type="protein sequence ID" value="KAG2181898.1"/>
    <property type="molecule type" value="Genomic_DNA"/>
</dbReference>
<dbReference type="Proteomes" id="UP000612746">
    <property type="component" value="Unassembled WGS sequence"/>
</dbReference>
<dbReference type="AlphaFoldDB" id="A0A8H7UJB2"/>
<proteinExistence type="predicted"/>
<protein>
    <recommendedName>
        <fullName evidence="2">PH domain-containing protein</fullName>
    </recommendedName>
</protein>